<accession>A0A6J5VER6</accession>
<dbReference type="Proteomes" id="UP000507222">
    <property type="component" value="Unassembled WGS sequence"/>
</dbReference>
<feature type="region of interest" description="Disordered" evidence="1">
    <location>
        <begin position="1"/>
        <end position="20"/>
    </location>
</feature>
<evidence type="ECO:0000313" key="3">
    <source>
        <dbReference type="Proteomes" id="UP000507222"/>
    </source>
</evidence>
<reference evidence="2 3" key="1">
    <citation type="submission" date="2020-05" db="EMBL/GenBank/DDBJ databases">
        <authorList>
            <person name="Campoy J."/>
            <person name="Schneeberger K."/>
            <person name="Spophaly S."/>
        </authorList>
    </citation>
    <scope>NUCLEOTIDE SEQUENCE [LARGE SCALE GENOMIC DNA]</scope>
    <source>
        <strain evidence="2">PruArmRojPasFocal</strain>
    </source>
</reference>
<name>A0A6J5VER6_PRUAR</name>
<organism evidence="2 3">
    <name type="scientific">Prunus armeniaca</name>
    <name type="common">Apricot</name>
    <name type="synonym">Armeniaca vulgaris</name>
    <dbReference type="NCBI Taxonomy" id="36596"/>
    <lineage>
        <taxon>Eukaryota</taxon>
        <taxon>Viridiplantae</taxon>
        <taxon>Streptophyta</taxon>
        <taxon>Embryophyta</taxon>
        <taxon>Tracheophyta</taxon>
        <taxon>Spermatophyta</taxon>
        <taxon>Magnoliopsida</taxon>
        <taxon>eudicotyledons</taxon>
        <taxon>Gunneridae</taxon>
        <taxon>Pentapetalae</taxon>
        <taxon>rosids</taxon>
        <taxon>fabids</taxon>
        <taxon>Rosales</taxon>
        <taxon>Rosaceae</taxon>
        <taxon>Amygdaloideae</taxon>
        <taxon>Amygdaleae</taxon>
        <taxon>Prunus</taxon>
    </lineage>
</organism>
<dbReference type="EMBL" id="CAEKDK010000007">
    <property type="protein sequence ID" value="CAB4286137.1"/>
    <property type="molecule type" value="Genomic_DNA"/>
</dbReference>
<gene>
    <name evidence="2" type="ORF">CURHAP_LOCUS42884</name>
</gene>
<evidence type="ECO:0000256" key="1">
    <source>
        <dbReference type="SAM" id="MobiDB-lite"/>
    </source>
</evidence>
<feature type="region of interest" description="Disordered" evidence="1">
    <location>
        <begin position="155"/>
        <end position="183"/>
    </location>
</feature>
<sequence>MERPFPPKFKQPNLKSFDGRGAPRQHICNFKAFTGGIAGNDALMIRLFVSTLCETAFDWYARLPAGTINSWADEDEKSTTGQLCATKQAHNDSVDSLDGEPTPEAGVGLKLKTLGELLAIATETEAALKDHEKEKGGRRSEEASLLKQKIKNQWRYKSLDRKKPNAPAQKNENGDEKKQAKKISLKERLSKVGDFDESKVDAIF</sequence>
<feature type="compositionally biased region" description="Basic and acidic residues" evidence="1">
    <location>
        <begin position="172"/>
        <end position="183"/>
    </location>
</feature>
<protein>
    <recommendedName>
        <fullName evidence="4">Retrotransposon gag domain-containing protein</fullName>
    </recommendedName>
</protein>
<evidence type="ECO:0008006" key="4">
    <source>
        <dbReference type="Google" id="ProtNLM"/>
    </source>
</evidence>
<evidence type="ECO:0000313" key="2">
    <source>
        <dbReference type="EMBL" id="CAB4286137.1"/>
    </source>
</evidence>
<proteinExistence type="predicted"/>
<dbReference type="AlphaFoldDB" id="A0A6J5VER6"/>